<sequence length="569" mass="60587">MSGTNPFRRRNTGDQSFNNPLPTVSNAISDRSEARITPIDTDIPRVTKSKTTKTVRIISPHSATSGSEDGDFSPPSRALTSPPPNTLSFQSLEDGSSADPFSAESDGGFSMEDESTRQNTLSNSGDSTPKAQGQRAVPANPFAKTLARLNAETQPSLTSPGFELRPSEAESKVSRPHYDVDDFKKLLLKGETNTPGPTTAVPPPVSFQGQHSIGDSSSNTDASSVSRQSIFEPMSNPPQESPRTSYESSPADEERQQLAGSPPLNLGKTKPAVPRPRHGKLVKPNTPQTVSFEDPTLSFSDPMTLPAGPTQKLPGTPNNGSKPLPALPDAIQTSVAANPNPEIPKRHSYSASSELQGSPNPQKRNPPAPPLSRRHSLRPKAFVTSERSTPISEEGSSDSFPISQSPPNIISKVPPPPPPRRAGQVRGESPSSISTTTSAVAIQPQPRDDDSSIKSARPQPPTPPSRSPSLSAVKRQSTQPFTGSPSMAPPPPPRRRGSSASSYNYSLSRLSGNYNTIATERMRSDSNASSISQLPMSSPTPGSPESRDVLADLSALQREVDELRGKFAN</sequence>
<protein>
    <submittedName>
        <fullName evidence="2">Uncharacterized protein</fullName>
    </submittedName>
</protein>
<accession>A0AA39RAI4</accession>
<feature type="compositionally biased region" description="Polar residues" evidence="1">
    <location>
        <begin position="525"/>
        <end position="540"/>
    </location>
</feature>
<reference evidence="2" key="1">
    <citation type="submission" date="2023-03" db="EMBL/GenBank/DDBJ databases">
        <title>Complete genome of Cladonia borealis.</title>
        <authorList>
            <person name="Park H."/>
        </authorList>
    </citation>
    <scope>NUCLEOTIDE SEQUENCE</scope>
    <source>
        <strain evidence="2">ANT050790</strain>
    </source>
</reference>
<evidence type="ECO:0000256" key="1">
    <source>
        <dbReference type="SAM" id="MobiDB-lite"/>
    </source>
</evidence>
<feature type="compositionally biased region" description="Low complexity" evidence="1">
    <location>
        <begin position="429"/>
        <end position="438"/>
    </location>
</feature>
<feature type="compositionally biased region" description="Low complexity" evidence="1">
    <location>
        <begin position="498"/>
        <end position="515"/>
    </location>
</feature>
<feature type="compositionally biased region" description="Polar residues" evidence="1">
    <location>
        <begin position="397"/>
        <end position="408"/>
    </location>
</feature>
<feature type="compositionally biased region" description="Low complexity" evidence="1">
    <location>
        <begin position="212"/>
        <end position="226"/>
    </location>
</feature>
<dbReference type="EMBL" id="JAFEKC020000001">
    <property type="protein sequence ID" value="KAK0516950.1"/>
    <property type="molecule type" value="Genomic_DNA"/>
</dbReference>
<dbReference type="AlphaFoldDB" id="A0AA39RAI4"/>
<evidence type="ECO:0000313" key="3">
    <source>
        <dbReference type="Proteomes" id="UP001166286"/>
    </source>
</evidence>
<feature type="compositionally biased region" description="Polar residues" evidence="1">
    <location>
        <begin position="13"/>
        <end position="29"/>
    </location>
</feature>
<feature type="compositionally biased region" description="Basic and acidic residues" evidence="1">
    <location>
        <begin position="165"/>
        <end position="185"/>
    </location>
</feature>
<name>A0AA39RAI4_9LECA</name>
<organism evidence="2 3">
    <name type="scientific">Cladonia borealis</name>
    <dbReference type="NCBI Taxonomy" id="184061"/>
    <lineage>
        <taxon>Eukaryota</taxon>
        <taxon>Fungi</taxon>
        <taxon>Dikarya</taxon>
        <taxon>Ascomycota</taxon>
        <taxon>Pezizomycotina</taxon>
        <taxon>Lecanoromycetes</taxon>
        <taxon>OSLEUM clade</taxon>
        <taxon>Lecanoromycetidae</taxon>
        <taxon>Lecanorales</taxon>
        <taxon>Lecanorineae</taxon>
        <taxon>Cladoniaceae</taxon>
        <taxon>Cladonia</taxon>
    </lineage>
</organism>
<feature type="region of interest" description="Disordered" evidence="1">
    <location>
        <begin position="1"/>
        <end position="548"/>
    </location>
</feature>
<dbReference type="Proteomes" id="UP001166286">
    <property type="component" value="Unassembled WGS sequence"/>
</dbReference>
<proteinExistence type="predicted"/>
<feature type="compositionally biased region" description="Polar residues" evidence="1">
    <location>
        <begin position="117"/>
        <end position="131"/>
    </location>
</feature>
<comment type="caution">
    <text evidence="2">The sequence shown here is derived from an EMBL/GenBank/DDBJ whole genome shotgun (WGS) entry which is preliminary data.</text>
</comment>
<feature type="compositionally biased region" description="Polar residues" evidence="1">
    <location>
        <begin position="349"/>
        <end position="358"/>
    </location>
</feature>
<gene>
    <name evidence="2" type="ORF">JMJ35_000105</name>
</gene>
<evidence type="ECO:0000313" key="2">
    <source>
        <dbReference type="EMBL" id="KAK0516950.1"/>
    </source>
</evidence>
<feature type="compositionally biased region" description="Polar residues" evidence="1">
    <location>
        <begin position="285"/>
        <end position="301"/>
    </location>
</feature>
<keyword evidence="3" id="KW-1185">Reference proteome</keyword>